<evidence type="ECO:0000256" key="6">
    <source>
        <dbReference type="ARBA" id="ARBA00022729"/>
    </source>
</evidence>
<comment type="subcellular location">
    <subcellularLocation>
        <location evidence="3">Endoplasmic reticulum lumen</location>
    </subcellularLocation>
</comment>
<evidence type="ECO:0000256" key="7">
    <source>
        <dbReference type="ARBA" id="ARBA00022737"/>
    </source>
</evidence>
<keyword evidence="10 14" id="KW-0413">Isomerase</keyword>
<evidence type="ECO:0000256" key="8">
    <source>
        <dbReference type="ARBA" id="ARBA00022824"/>
    </source>
</evidence>
<dbReference type="Proteomes" id="UP001338125">
    <property type="component" value="Unassembled WGS sequence"/>
</dbReference>
<keyword evidence="11" id="KW-0676">Redox-active center</keyword>
<evidence type="ECO:0000256" key="10">
    <source>
        <dbReference type="ARBA" id="ARBA00023235"/>
    </source>
</evidence>
<evidence type="ECO:0000256" key="3">
    <source>
        <dbReference type="ARBA" id="ARBA00004319"/>
    </source>
</evidence>
<dbReference type="PRINTS" id="PR00421">
    <property type="entry name" value="THIOREDOXIN"/>
</dbReference>
<feature type="chain" id="PRO_5044986854" description="Protein disulfide-isomerase" evidence="14">
    <location>
        <begin position="21"/>
        <end position="501"/>
    </location>
</feature>
<reference evidence="17 18" key="1">
    <citation type="submission" date="2024-01" db="EMBL/GenBank/DDBJ databases">
        <title>Complete genome of Cladobotryum mycophilum ATHUM6906.</title>
        <authorList>
            <person name="Christinaki A.C."/>
            <person name="Myridakis A.I."/>
            <person name="Kouvelis V.N."/>
        </authorList>
    </citation>
    <scope>NUCLEOTIDE SEQUENCE [LARGE SCALE GENOMIC DNA]</scope>
    <source>
        <strain evidence="17 18">ATHUM6906</strain>
    </source>
</reference>
<feature type="domain" description="Thioredoxin" evidence="16">
    <location>
        <begin position="336"/>
        <end position="466"/>
    </location>
</feature>
<accession>A0ABR0S5Z7</accession>
<evidence type="ECO:0000256" key="4">
    <source>
        <dbReference type="ARBA" id="ARBA00006347"/>
    </source>
</evidence>
<feature type="signal peptide" evidence="14">
    <location>
        <begin position="1"/>
        <end position="20"/>
    </location>
</feature>
<evidence type="ECO:0000256" key="9">
    <source>
        <dbReference type="ARBA" id="ARBA00023157"/>
    </source>
</evidence>
<dbReference type="Gene3D" id="3.40.30.10">
    <property type="entry name" value="Glutaredoxin"/>
    <property type="match status" value="4"/>
</dbReference>
<evidence type="ECO:0000313" key="17">
    <source>
        <dbReference type="EMBL" id="KAK5987592.1"/>
    </source>
</evidence>
<keyword evidence="6 14" id="KW-0732">Signal</keyword>
<keyword evidence="9" id="KW-1015">Disulfide bond</keyword>
<evidence type="ECO:0000256" key="5">
    <source>
        <dbReference type="ARBA" id="ARBA00012723"/>
    </source>
</evidence>
<dbReference type="PANTHER" id="PTHR18929">
    <property type="entry name" value="PROTEIN DISULFIDE ISOMERASE"/>
    <property type="match status" value="1"/>
</dbReference>
<dbReference type="InterPro" id="IPR036249">
    <property type="entry name" value="Thioredoxin-like_sf"/>
</dbReference>
<evidence type="ECO:0000256" key="14">
    <source>
        <dbReference type="RuleBase" id="RU361130"/>
    </source>
</evidence>
<dbReference type="NCBIfam" id="TIGR01130">
    <property type="entry name" value="ER_PDI_fam"/>
    <property type="match status" value="1"/>
</dbReference>
<keyword evidence="8" id="KW-0256">Endoplasmic reticulum</keyword>
<keyword evidence="18" id="KW-1185">Reference proteome</keyword>
<evidence type="ECO:0000256" key="13">
    <source>
        <dbReference type="RuleBase" id="RU004208"/>
    </source>
</evidence>
<evidence type="ECO:0000256" key="11">
    <source>
        <dbReference type="ARBA" id="ARBA00023284"/>
    </source>
</evidence>
<dbReference type="SUPFAM" id="SSF52833">
    <property type="entry name" value="Thioredoxin-like"/>
    <property type="match status" value="4"/>
</dbReference>
<dbReference type="InterPro" id="IPR013766">
    <property type="entry name" value="Thioredoxin_domain"/>
</dbReference>
<dbReference type="CDD" id="cd02961">
    <property type="entry name" value="PDI_a_family"/>
    <property type="match status" value="1"/>
</dbReference>
<dbReference type="Pfam" id="PF13848">
    <property type="entry name" value="Thioredoxin_6"/>
    <property type="match status" value="1"/>
</dbReference>
<evidence type="ECO:0000259" key="16">
    <source>
        <dbReference type="PROSITE" id="PS51352"/>
    </source>
</evidence>
<evidence type="ECO:0000256" key="15">
    <source>
        <dbReference type="SAM" id="MobiDB-lite"/>
    </source>
</evidence>
<evidence type="ECO:0000256" key="1">
    <source>
        <dbReference type="ARBA" id="ARBA00001182"/>
    </source>
</evidence>
<dbReference type="InterPro" id="IPR005788">
    <property type="entry name" value="PDI_thioredoxin-like_dom"/>
</dbReference>
<feature type="domain" description="Thioredoxin" evidence="16">
    <location>
        <begin position="6"/>
        <end position="129"/>
    </location>
</feature>
<dbReference type="EMBL" id="JAVFKD010000016">
    <property type="protein sequence ID" value="KAK5987592.1"/>
    <property type="molecule type" value="Genomic_DNA"/>
</dbReference>
<dbReference type="InterPro" id="IPR017937">
    <property type="entry name" value="Thioredoxin_CS"/>
</dbReference>
<dbReference type="PROSITE" id="PS00194">
    <property type="entry name" value="THIOREDOXIN_1"/>
    <property type="match status" value="2"/>
</dbReference>
<name>A0ABR0S5Z7_9HYPO</name>
<dbReference type="NCBIfam" id="TIGR01126">
    <property type="entry name" value="pdi_dom"/>
    <property type="match status" value="2"/>
</dbReference>
<evidence type="ECO:0000313" key="18">
    <source>
        <dbReference type="Proteomes" id="UP001338125"/>
    </source>
</evidence>
<dbReference type="CDD" id="cd02995">
    <property type="entry name" value="PDI_a_PDI_a'_C"/>
    <property type="match status" value="1"/>
</dbReference>
<sequence length="501" mass="54846">MHHKHITAGLLAALATVVFGESDVTQLTKDTFNDFITGNDLVLAEFFAPWCGHCKALAPEYEEAATSLKEKNIKLIKVDCTEEADLCKDHDVEGYPTLKIFRGLEDVKPYGGARKADAIHSYMVKQSLPAVSVLTKDTLEDFKTADKVVLVAYIAADDKASNETFTQVANSLRDEYLFGGVNDAAAAKAEGVEFPSIVLYKSFDEGKNTYTEKFDVEAITTFAKTAATPLIGEVGPETYSGYMSSGLPLAYIFAETPEERKELGDALKPIAEKYKGKINFATIDAKSFGGHAANLNLKTDKFPSFAIQETVKNQKFPFDQEAAITHDAIAKFVDDFDAGKVEPSIKSEPIPETQEGPVTVVVAKNYDAVVLDDKKDVLLEFYAPWCGHCKALAPKYDELASLYEESEFKDKIVIAKVDATANDVPDEIQGFPTIKLFPAGDKANPVTYSGSRTIEDLIKFVEENGKHKAVVSVKEQATDEAAPAATEEKAEEAEKEEHDEL</sequence>
<comment type="similarity">
    <text evidence="4 13">Belongs to the protein disulfide isomerase family.</text>
</comment>
<keyword evidence="7" id="KW-0677">Repeat</keyword>
<dbReference type="Pfam" id="PF00085">
    <property type="entry name" value="Thioredoxin"/>
    <property type="match status" value="2"/>
</dbReference>
<comment type="caution">
    <text evidence="17">The sequence shown here is derived from an EMBL/GenBank/DDBJ whole genome shotgun (WGS) entry which is preliminary data.</text>
</comment>
<protein>
    <recommendedName>
        <fullName evidence="12 14">Protein disulfide-isomerase</fullName>
        <ecNumber evidence="5 14">5.3.4.1</ecNumber>
    </recommendedName>
</protein>
<gene>
    <name evidence="17" type="ORF">PT974_11724</name>
</gene>
<organism evidence="17 18">
    <name type="scientific">Cladobotryum mycophilum</name>
    <dbReference type="NCBI Taxonomy" id="491253"/>
    <lineage>
        <taxon>Eukaryota</taxon>
        <taxon>Fungi</taxon>
        <taxon>Dikarya</taxon>
        <taxon>Ascomycota</taxon>
        <taxon>Pezizomycotina</taxon>
        <taxon>Sordariomycetes</taxon>
        <taxon>Hypocreomycetidae</taxon>
        <taxon>Hypocreales</taxon>
        <taxon>Hypocreaceae</taxon>
        <taxon>Cladobotryum</taxon>
    </lineage>
</organism>
<dbReference type="PANTHER" id="PTHR18929:SF132">
    <property type="entry name" value="PROTEIN DISULFIDE-ISOMERASE A3"/>
    <property type="match status" value="1"/>
</dbReference>
<proteinExistence type="inferred from homology"/>
<dbReference type="CDD" id="cd02981">
    <property type="entry name" value="PDI_b_family"/>
    <property type="match status" value="1"/>
</dbReference>
<comment type="catalytic activity">
    <reaction evidence="1 14">
        <text>Catalyzes the rearrangement of -S-S- bonds in proteins.</text>
        <dbReference type="EC" id="5.3.4.1"/>
    </reaction>
</comment>
<dbReference type="InterPro" id="IPR005792">
    <property type="entry name" value="Prot_disulphide_isomerase"/>
</dbReference>
<dbReference type="EC" id="5.3.4.1" evidence="5 14"/>
<evidence type="ECO:0000256" key="2">
    <source>
        <dbReference type="ARBA" id="ARBA00002692"/>
    </source>
</evidence>
<comment type="function">
    <text evidence="2">Participates in the folding of proteins containing disulfide bonds, may be involved in glycosylation, prolyl hydroxylation and triglyceride transfer.</text>
</comment>
<feature type="region of interest" description="Disordered" evidence="15">
    <location>
        <begin position="472"/>
        <end position="501"/>
    </location>
</feature>
<evidence type="ECO:0000256" key="12">
    <source>
        <dbReference type="ARBA" id="ARBA00039846"/>
    </source>
</evidence>
<dbReference type="CDD" id="cd02982">
    <property type="entry name" value="PDI_b'_family"/>
    <property type="match status" value="1"/>
</dbReference>
<dbReference type="PROSITE" id="PS51352">
    <property type="entry name" value="THIOREDOXIN_2"/>
    <property type="match status" value="2"/>
</dbReference>